<dbReference type="RefSeq" id="WP_136063037.1">
    <property type="nucleotide sequence ID" value="NZ_CAAHFH010000002.1"/>
</dbReference>
<dbReference type="PANTHER" id="PTHR22854">
    <property type="entry name" value="TRYPTOPHAN BIOSYNTHESIS PROTEIN"/>
    <property type="match status" value="1"/>
</dbReference>
<evidence type="ECO:0000256" key="3">
    <source>
        <dbReference type="ARBA" id="ARBA00022605"/>
    </source>
</evidence>
<dbReference type="Proteomes" id="UP000346198">
    <property type="component" value="Unassembled WGS sequence"/>
</dbReference>
<evidence type="ECO:0000256" key="5">
    <source>
        <dbReference type="ARBA" id="ARBA00022822"/>
    </source>
</evidence>
<reference evidence="10 11" key="1">
    <citation type="submission" date="2019-04" db="EMBL/GenBank/DDBJ databases">
        <authorList>
            <person name="Van Vliet M D."/>
        </authorList>
    </citation>
    <scope>NUCLEOTIDE SEQUENCE [LARGE SCALE GENOMIC DNA]</scope>
    <source>
        <strain evidence="10 11">F21</strain>
    </source>
</reference>
<dbReference type="GO" id="GO:0004640">
    <property type="term" value="F:phosphoribosylanthranilate isomerase activity"/>
    <property type="evidence" value="ECO:0007669"/>
    <property type="project" value="TreeGrafter"/>
</dbReference>
<evidence type="ECO:0000259" key="9">
    <source>
        <dbReference type="Pfam" id="PF00218"/>
    </source>
</evidence>
<accession>A0A6C2UMU2</accession>
<dbReference type="PROSITE" id="PS00614">
    <property type="entry name" value="IGPS"/>
    <property type="match status" value="1"/>
</dbReference>
<keyword evidence="11" id="KW-1185">Reference proteome</keyword>
<dbReference type="Gene3D" id="3.20.20.70">
    <property type="entry name" value="Aldolase class I"/>
    <property type="match status" value="1"/>
</dbReference>
<sequence>MSILEQICADKRVEVAARKEIQTLGDLQARLPAIEKRPDFVKALRATPMGLIAEVKRRSPSAGLIRDPFDPAAIAQGYEANGASAVSCLMDHKYFGGGDDDFCAVRGAVGIPMLYKEFVVDSWQIAHAKTMGASAVLLIVGALTDKELVSFIAEIKALELQPLVEVHDREEMLRAIDAGTDCIGINNRNLKTFVTTLDTTFELAVMAPAGCTLVSESGIKTPEDVVELKLAGAHAILVGESLLREPAPGEAAAHLLSLI</sequence>
<comment type="pathway">
    <text evidence="2 8">Amino-acid biosynthesis; L-tryptophan biosynthesis; L-tryptophan from chorismate: step 4/5.</text>
</comment>
<keyword evidence="6 8" id="KW-0057">Aromatic amino acid biosynthesis</keyword>
<name>A0A6C2UMU2_9BACT</name>
<dbReference type="SUPFAM" id="SSF51366">
    <property type="entry name" value="Ribulose-phoshate binding barrel"/>
    <property type="match status" value="1"/>
</dbReference>
<dbReference type="GO" id="GO:0000162">
    <property type="term" value="P:L-tryptophan biosynthetic process"/>
    <property type="evidence" value="ECO:0007669"/>
    <property type="project" value="UniProtKB-UniRule"/>
</dbReference>
<dbReference type="InterPro" id="IPR013798">
    <property type="entry name" value="Indole-3-glycerol_P_synth_dom"/>
</dbReference>
<evidence type="ECO:0000256" key="1">
    <source>
        <dbReference type="ARBA" id="ARBA00001633"/>
    </source>
</evidence>
<comment type="catalytic activity">
    <reaction evidence="1 8">
        <text>1-(2-carboxyphenylamino)-1-deoxy-D-ribulose 5-phosphate + H(+) = (1S,2R)-1-C-(indol-3-yl)glycerol 3-phosphate + CO2 + H2O</text>
        <dbReference type="Rhea" id="RHEA:23476"/>
        <dbReference type="ChEBI" id="CHEBI:15377"/>
        <dbReference type="ChEBI" id="CHEBI:15378"/>
        <dbReference type="ChEBI" id="CHEBI:16526"/>
        <dbReference type="ChEBI" id="CHEBI:58613"/>
        <dbReference type="ChEBI" id="CHEBI:58866"/>
        <dbReference type="EC" id="4.1.1.48"/>
    </reaction>
</comment>
<keyword evidence="3 8" id="KW-0028">Amino-acid biosynthesis</keyword>
<keyword evidence="7 8" id="KW-0456">Lyase</keyword>
<dbReference type="PANTHER" id="PTHR22854:SF2">
    <property type="entry name" value="INDOLE-3-GLYCEROL-PHOSPHATE SYNTHASE"/>
    <property type="match status" value="1"/>
</dbReference>
<dbReference type="InterPro" id="IPR013785">
    <property type="entry name" value="Aldolase_TIM"/>
</dbReference>
<dbReference type="UniPathway" id="UPA00035">
    <property type="reaction ID" value="UER00043"/>
</dbReference>
<dbReference type="AlphaFoldDB" id="A0A6C2UMU2"/>
<keyword evidence="5 8" id="KW-0822">Tryptophan biosynthesis</keyword>
<dbReference type="EMBL" id="CAAHFH010000002">
    <property type="protein sequence ID" value="VGO21590.1"/>
    <property type="molecule type" value="Genomic_DNA"/>
</dbReference>
<evidence type="ECO:0000256" key="2">
    <source>
        <dbReference type="ARBA" id="ARBA00004696"/>
    </source>
</evidence>
<comment type="similarity">
    <text evidence="8">Belongs to the TrpC family.</text>
</comment>
<gene>
    <name evidence="8 10" type="primary">trpC</name>
    <name evidence="10" type="ORF">SCARR_03664</name>
</gene>
<evidence type="ECO:0000256" key="4">
    <source>
        <dbReference type="ARBA" id="ARBA00022793"/>
    </source>
</evidence>
<dbReference type="Pfam" id="PF00218">
    <property type="entry name" value="IGPS"/>
    <property type="match status" value="1"/>
</dbReference>
<keyword evidence="4 8" id="KW-0210">Decarboxylase</keyword>
<evidence type="ECO:0000313" key="10">
    <source>
        <dbReference type="EMBL" id="VGO21590.1"/>
    </source>
</evidence>
<dbReference type="InterPro" id="IPR001468">
    <property type="entry name" value="Indole-3-GlycerolPSynthase_CS"/>
</dbReference>
<evidence type="ECO:0000313" key="11">
    <source>
        <dbReference type="Proteomes" id="UP000346198"/>
    </source>
</evidence>
<dbReference type="FunFam" id="3.20.20.70:FF:000024">
    <property type="entry name" value="Indole-3-glycerol phosphate synthase"/>
    <property type="match status" value="1"/>
</dbReference>
<protein>
    <recommendedName>
        <fullName evidence="8">Indole-3-glycerol phosphate synthase</fullName>
        <shortName evidence="8">IGPS</shortName>
        <ecNumber evidence="8">4.1.1.48</ecNumber>
    </recommendedName>
</protein>
<dbReference type="EC" id="4.1.1.48" evidence="8"/>
<proteinExistence type="inferred from homology"/>
<dbReference type="CDD" id="cd00331">
    <property type="entry name" value="IGPS"/>
    <property type="match status" value="1"/>
</dbReference>
<feature type="domain" description="Indole-3-glycerol phosphate synthase" evidence="9">
    <location>
        <begin position="4"/>
        <end position="249"/>
    </location>
</feature>
<dbReference type="HAMAP" id="MF_00134_B">
    <property type="entry name" value="IGPS_B"/>
    <property type="match status" value="1"/>
</dbReference>
<dbReference type="InterPro" id="IPR045186">
    <property type="entry name" value="Indole-3-glycerol_P_synth"/>
</dbReference>
<dbReference type="InterPro" id="IPR011060">
    <property type="entry name" value="RibuloseP-bd_barrel"/>
</dbReference>
<organism evidence="10 11">
    <name type="scientific">Pontiella sulfatireligans</name>
    <dbReference type="NCBI Taxonomy" id="2750658"/>
    <lineage>
        <taxon>Bacteria</taxon>
        <taxon>Pseudomonadati</taxon>
        <taxon>Kiritimatiellota</taxon>
        <taxon>Kiritimatiellia</taxon>
        <taxon>Kiritimatiellales</taxon>
        <taxon>Pontiellaceae</taxon>
        <taxon>Pontiella</taxon>
    </lineage>
</organism>
<dbReference type="NCBIfam" id="NF001377">
    <property type="entry name" value="PRK00278.2-4"/>
    <property type="match status" value="1"/>
</dbReference>
<evidence type="ECO:0000256" key="7">
    <source>
        <dbReference type="ARBA" id="ARBA00023239"/>
    </source>
</evidence>
<evidence type="ECO:0000256" key="8">
    <source>
        <dbReference type="HAMAP-Rule" id="MF_00134"/>
    </source>
</evidence>
<evidence type="ECO:0000256" key="6">
    <source>
        <dbReference type="ARBA" id="ARBA00023141"/>
    </source>
</evidence>
<dbReference type="GO" id="GO:0004425">
    <property type="term" value="F:indole-3-glycerol-phosphate synthase activity"/>
    <property type="evidence" value="ECO:0007669"/>
    <property type="project" value="UniProtKB-UniRule"/>
</dbReference>